<comment type="similarity">
    <text evidence="4">Belongs to the metallo-dependent hydrolases superfamily. MTA/SAH deaminase family.</text>
</comment>
<sequence>MRTLLFRHLFNFQRKHTPLKGGIAMSVLIRNGYVVYGENLEVIKADVLIEGNRIVEVKRGINEPADTVIDATGKVVSPGFVNLHTHSPMGLFRGLADDLPLMEWLEKHIWPREAKLTREHIKVGAYLGALEMIKTGTTTFLDMYFQMDAVAEAIFEAGLRGYLSYGMIDLGDPERTEKELSEAIREMRAIEKLNSDRVHFVFGPHAPYTCSLALLKEVRKLADEHNKLITIHVAETMAELGKIQERYGKSPVVLLDEIGFFGSDVIIAHGVWLDSRDIAILARNGVTVAHNPASNMKLASGVMPLQRLLNAGVNVGLGTDGSASNNNLDMVEEMKLAALLHKVHNLDPTVADARTVFKMATQNGAKALRLNAGVIKPGYLADVVIFDFNQPHLRPINDVVSHLVYSANGNDVETTIVDGKILMLDREVLTLDEEKIFQRVEEAVESLS</sequence>
<accession>C5A327</accession>
<dbReference type="CDD" id="cd01298">
    <property type="entry name" value="ATZ_TRZ_like"/>
    <property type="match status" value="1"/>
</dbReference>
<feature type="binding site" evidence="4">
    <location>
        <position position="113"/>
    </location>
    <ligand>
        <name>substrate</name>
    </ligand>
</feature>
<dbReference type="EC" id="3.5.4.31" evidence="4"/>
<dbReference type="SUPFAM" id="SSF51338">
    <property type="entry name" value="Composite domain of metallo-dependent hydrolases"/>
    <property type="match status" value="1"/>
</dbReference>
<evidence type="ECO:0000259" key="5">
    <source>
        <dbReference type="Pfam" id="PF01979"/>
    </source>
</evidence>
<dbReference type="Gene3D" id="2.30.40.10">
    <property type="entry name" value="Urease, subunit C, domain 1"/>
    <property type="match status" value="1"/>
</dbReference>
<dbReference type="GO" id="GO:0090614">
    <property type="term" value="F:5'-methylthioadenosine deaminase activity"/>
    <property type="evidence" value="ECO:0007669"/>
    <property type="project" value="UniProtKB-UniRule"/>
</dbReference>
<dbReference type="InterPro" id="IPR032466">
    <property type="entry name" value="Metal_Hydrolase"/>
</dbReference>
<dbReference type="HAMAP" id="MF_01281">
    <property type="entry name" value="MTA_SAH_deamin"/>
    <property type="match status" value="1"/>
</dbReference>
<dbReference type="eggNOG" id="arCOG00695">
    <property type="taxonomic scope" value="Archaea"/>
</dbReference>
<dbReference type="PATRIC" id="fig|593117.10.peg.140"/>
<dbReference type="KEGG" id="tga:TGAM_0137"/>
<dbReference type="InterPro" id="IPR006680">
    <property type="entry name" value="Amidohydro-rel"/>
</dbReference>
<dbReference type="Gene3D" id="3.20.20.140">
    <property type="entry name" value="Metal-dependent hydrolases"/>
    <property type="match status" value="1"/>
</dbReference>
<dbReference type="PANTHER" id="PTHR43794">
    <property type="entry name" value="AMINOHYDROLASE SSNA-RELATED"/>
    <property type="match status" value="1"/>
</dbReference>
<keyword evidence="2 4" id="KW-0378">Hydrolase</keyword>
<dbReference type="GO" id="GO:0050270">
    <property type="term" value="F:S-adenosylhomocysteine deaminase activity"/>
    <property type="evidence" value="ECO:0007669"/>
    <property type="project" value="UniProtKB-UniRule"/>
</dbReference>
<dbReference type="PaxDb" id="593117-TGAM_0137"/>
<evidence type="ECO:0000256" key="2">
    <source>
        <dbReference type="ARBA" id="ARBA00022801"/>
    </source>
</evidence>
<dbReference type="Pfam" id="PF01979">
    <property type="entry name" value="Amidohydro_1"/>
    <property type="match status" value="1"/>
</dbReference>
<dbReference type="AlphaFoldDB" id="C5A327"/>
<feature type="binding site" evidence="4">
    <location>
        <position position="205"/>
    </location>
    <ligand>
        <name>substrate</name>
    </ligand>
</feature>
<dbReference type="EMBL" id="CP001398">
    <property type="protein sequence ID" value="ACS32639.1"/>
    <property type="molecule type" value="Genomic_DNA"/>
</dbReference>
<reference evidence="6 7" key="1">
    <citation type="journal article" date="2007" name="Genome Biol.">
        <title>Genome analysis and genome-wide proteomics of Thermococcus gammatolerans, the most radioresistant organism known amongst the Archaea.</title>
        <authorList>
            <person name="Zivanovic Y."/>
            <person name="Armengaud J."/>
            <person name="Lagorce A."/>
            <person name="Leplat C."/>
            <person name="Guerin P."/>
            <person name="Dutertre M."/>
            <person name="Anthouard V."/>
            <person name="Forterre P."/>
            <person name="Wincker P."/>
            <person name="Confalonieri F."/>
        </authorList>
    </citation>
    <scope>NUCLEOTIDE SEQUENCE [LARGE SCALE GENOMIC DNA]</scope>
    <source>
        <strain evidence="7">DSM 15229 / JCM 11827 / EJ3</strain>
    </source>
</reference>
<dbReference type="NCBIfam" id="NF006252">
    <property type="entry name" value="PRK08393.1"/>
    <property type="match status" value="1"/>
</dbReference>
<proteinExistence type="inferred from homology"/>
<dbReference type="GO" id="GO:0046872">
    <property type="term" value="F:metal ion binding"/>
    <property type="evidence" value="ECO:0007669"/>
    <property type="project" value="UniProtKB-KW"/>
</dbReference>
<feature type="binding site" evidence="4">
    <location>
        <position position="235"/>
    </location>
    <ligand>
        <name>substrate</name>
    </ligand>
</feature>
<evidence type="ECO:0000256" key="4">
    <source>
        <dbReference type="HAMAP-Rule" id="MF_01281"/>
    </source>
</evidence>
<feature type="binding site" evidence="4">
    <location>
        <position position="320"/>
    </location>
    <ligand>
        <name>Zn(2+)</name>
        <dbReference type="ChEBI" id="CHEBI:29105"/>
    </ligand>
</feature>
<dbReference type="SUPFAM" id="SSF51556">
    <property type="entry name" value="Metallo-dependent hydrolases"/>
    <property type="match status" value="1"/>
</dbReference>
<dbReference type="STRING" id="593117.TGAM_0137"/>
<dbReference type="EC" id="3.5.4.28" evidence="4"/>
<dbReference type="Proteomes" id="UP000001488">
    <property type="component" value="Chromosome"/>
</dbReference>
<evidence type="ECO:0000313" key="6">
    <source>
        <dbReference type="EMBL" id="ACS32639.1"/>
    </source>
</evidence>
<keyword evidence="1 4" id="KW-0479">Metal-binding</keyword>
<comment type="catalytic activity">
    <reaction evidence="4">
        <text>S-adenosyl-L-homocysteine + H2O + H(+) = S-inosyl-L-homocysteine + NH4(+)</text>
        <dbReference type="Rhea" id="RHEA:20716"/>
        <dbReference type="ChEBI" id="CHEBI:15377"/>
        <dbReference type="ChEBI" id="CHEBI:15378"/>
        <dbReference type="ChEBI" id="CHEBI:28938"/>
        <dbReference type="ChEBI" id="CHEBI:57856"/>
        <dbReference type="ChEBI" id="CHEBI:57985"/>
        <dbReference type="EC" id="3.5.4.28"/>
    </reaction>
</comment>
<feature type="binding site" evidence="4">
    <location>
        <position position="320"/>
    </location>
    <ligand>
        <name>substrate</name>
    </ligand>
</feature>
<feature type="binding site" evidence="4">
    <location>
        <position position="84"/>
    </location>
    <ligand>
        <name>Zn(2+)</name>
        <dbReference type="ChEBI" id="CHEBI:29105"/>
    </ligand>
</feature>
<dbReference type="InterPro" id="IPR050287">
    <property type="entry name" value="MTA/SAH_deaminase"/>
</dbReference>
<comment type="catalytic activity">
    <reaction evidence="4">
        <text>S-methyl-5'-thioadenosine + H2O + H(+) = S-methyl-5'-thioinosine + NH4(+)</text>
        <dbReference type="Rhea" id="RHEA:25025"/>
        <dbReference type="ChEBI" id="CHEBI:15377"/>
        <dbReference type="ChEBI" id="CHEBI:15378"/>
        <dbReference type="ChEBI" id="CHEBI:17509"/>
        <dbReference type="ChEBI" id="CHEBI:28938"/>
        <dbReference type="ChEBI" id="CHEBI:48595"/>
        <dbReference type="EC" id="3.5.4.31"/>
    </reaction>
</comment>
<evidence type="ECO:0000313" key="7">
    <source>
        <dbReference type="Proteomes" id="UP000001488"/>
    </source>
</evidence>
<feature type="binding site" evidence="4">
    <location>
        <position position="86"/>
    </location>
    <ligand>
        <name>Zn(2+)</name>
        <dbReference type="ChEBI" id="CHEBI:29105"/>
    </ligand>
</feature>
<dbReference type="InterPro" id="IPR023512">
    <property type="entry name" value="Deaminase_MtaD/DadD"/>
</dbReference>
<dbReference type="InterPro" id="IPR011059">
    <property type="entry name" value="Metal-dep_hydrolase_composite"/>
</dbReference>
<feature type="binding site" evidence="4">
    <location>
        <position position="175"/>
    </location>
    <ligand>
        <name>substrate</name>
    </ligand>
</feature>
<comment type="function">
    <text evidence="4">Catalyzes the deamination of 5-methylthioadenosine and S-adenosyl-L-homocysteine into 5-methylthioinosine and S-inosyl-L-homocysteine, respectively. Is also able to deaminate adenosine.</text>
</comment>
<keyword evidence="3 4" id="KW-0862">Zinc</keyword>
<gene>
    <name evidence="4" type="primary">mtaD</name>
    <name evidence="6" type="ordered locus">TGAM_0137</name>
</gene>
<evidence type="ECO:0000256" key="3">
    <source>
        <dbReference type="ARBA" id="ARBA00022833"/>
    </source>
</evidence>
<protein>
    <recommendedName>
        <fullName evidence="4">5-methylthioadenosine/S-adenosylhomocysteine deaminase</fullName>
        <shortName evidence="4">MTA/SAH deaminase</shortName>
        <ecNumber evidence="4">3.5.4.28</ecNumber>
        <ecNumber evidence="4">3.5.4.31</ecNumber>
    </recommendedName>
</protein>
<feature type="domain" description="Amidohydrolase-related" evidence="5">
    <location>
        <begin position="75"/>
        <end position="422"/>
    </location>
</feature>
<comment type="caution">
    <text evidence="4">Lacks conserved residue(s) required for the propagation of feature annotation.</text>
</comment>
<name>C5A327_THEGJ</name>
<dbReference type="FunFam" id="3.20.20.140:FF:000014">
    <property type="entry name" value="5-methylthioadenosine/S-adenosylhomocysteine deaminase"/>
    <property type="match status" value="1"/>
</dbReference>
<dbReference type="PANTHER" id="PTHR43794:SF11">
    <property type="entry name" value="AMIDOHYDROLASE-RELATED DOMAIN-CONTAINING PROTEIN"/>
    <property type="match status" value="1"/>
</dbReference>
<dbReference type="HOGENOM" id="CLU_012358_2_1_2"/>
<evidence type="ECO:0000256" key="1">
    <source>
        <dbReference type="ARBA" id="ARBA00022723"/>
    </source>
</evidence>
<comment type="cofactor">
    <cofactor evidence="4">
        <name>Zn(2+)</name>
        <dbReference type="ChEBI" id="CHEBI:29105"/>
    </cofactor>
    <text evidence="4">Binds 1 zinc ion per subunit.</text>
</comment>
<keyword evidence="7" id="KW-1185">Reference proteome</keyword>
<organism evidence="6 7">
    <name type="scientific">Thermococcus gammatolerans (strain DSM 15229 / JCM 11827 / EJ3)</name>
    <dbReference type="NCBI Taxonomy" id="593117"/>
    <lineage>
        <taxon>Archaea</taxon>
        <taxon>Methanobacteriati</taxon>
        <taxon>Methanobacteriota</taxon>
        <taxon>Thermococci</taxon>
        <taxon>Thermococcales</taxon>
        <taxon>Thermococcaceae</taxon>
        <taxon>Thermococcus</taxon>
    </lineage>
</organism>
<feature type="binding site" evidence="4">
    <location>
        <position position="232"/>
    </location>
    <ligand>
        <name>Zn(2+)</name>
        <dbReference type="ChEBI" id="CHEBI:29105"/>
    </ligand>
</feature>